<dbReference type="Pfam" id="PF05653">
    <property type="entry name" value="Mg_trans_NIPA"/>
    <property type="match status" value="2"/>
</dbReference>
<dbReference type="EMBL" id="ALBS01000321">
    <property type="protein sequence ID" value="EJT45825.1"/>
    <property type="molecule type" value="Genomic_DNA"/>
</dbReference>
<evidence type="ECO:0000256" key="1">
    <source>
        <dbReference type="ARBA" id="ARBA00004141"/>
    </source>
</evidence>
<evidence type="ECO:0000313" key="8">
    <source>
        <dbReference type="Proteomes" id="UP000002748"/>
    </source>
</evidence>
<dbReference type="GO" id="GO:0016020">
    <property type="term" value="C:membrane"/>
    <property type="evidence" value="ECO:0007669"/>
    <property type="project" value="UniProtKB-SubCell"/>
</dbReference>
<feature type="region of interest" description="Disordered" evidence="5">
    <location>
        <begin position="483"/>
        <end position="535"/>
    </location>
</feature>
<evidence type="ECO:0000313" key="7">
    <source>
        <dbReference type="EMBL" id="EJT45825.1"/>
    </source>
</evidence>
<gene>
    <name evidence="7" type="ORF">A1Q1_05738</name>
</gene>
<dbReference type="PANTHER" id="PTHR12570">
    <property type="match status" value="1"/>
</dbReference>
<dbReference type="OrthoDB" id="2504919at2759"/>
<name>J4U6M7_TRIAS</name>
<evidence type="ECO:0000256" key="5">
    <source>
        <dbReference type="SAM" id="MobiDB-lite"/>
    </source>
</evidence>
<keyword evidence="3 6" id="KW-1133">Transmembrane helix</keyword>
<protein>
    <submittedName>
        <fullName evidence="7">Uncharacterized protein</fullName>
    </submittedName>
</protein>
<feature type="transmembrane region" description="Helical" evidence="6">
    <location>
        <begin position="264"/>
        <end position="282"/>
    </location>
</feature>
<dbReference type="GeneID" id="25989250"/>
<sequence>MGIPVAAAIVVGLTCSFIQSLGLTIQRKSHVQDELKPPEERVRALRRPLWIIGFLVYISSNVFGSVFQIGALPIVVLAPLGGVSLLWNSLLAHFLLGEGFSNAMMAGTVLIATGAVLIAVFGVVPDENHSLDDLLRLWAREPFVVFFTLVCLAVTVTLVSAHVVAWRTRDRGIKLAVESDTTEPLIPLARGGEAPVQKAVHFTTPTEERVNRTRTLVGLAFAAASGTLSGLCLVLAKAAVELVITTIEYWRTGKGSNEFTRPQTWFLVLGLANAAVLQLVYLNYSLTFASPALVCPLAFCFYNLASIFDGLVFYDQFGRLSAHQIVLVTLGTAVLLVGVWAVSNAQPEGVEVGTFADEWEEEALCDEPECTEHEELVRSPETYAYDPPPSPTHRRRSRYGTLHEYQRAPAGFAFGIGAASPGFALRSNSLSGGEGVQLRRARSQSEGPEGHAAHAASPLSPRGASAAASAAAIAASAAAASAVRAGAVGEGVAQEPHPTEQEPRTRHTREPSAHGDEVQPSPGWKLRLPWKKIRL</sequence>
<dbReference type="InterPro" id="IPR037185">
    <property type="entry name" value="EmrE-like"/>
</dbReference>
<keyword evidence="2 6" id="KW-0812">Transmembrane</keyword>
<dbReference type="InterPro" id="IPR008521">
    <property type="entry name" value="Mg_trans_NIPA"/>
</dbReference>
<dbReference type="AlphaFoldDB" id="J4U6M7"/>
<organism evidence="7 8">
    <name type="scientific">Trichosporon asahii var. asahii (strain ATCC 90039 / CBS 2479 / JCM 2466 / KCTC 7840 / NBRC 103889/ NCYC 2677 / UAMH 7654)</name>
    <name type="common">Yeast</name>
    <dbReference type="NCBI Taxonomy" id="1186058"/>
    <lineage>
        <taxon>Eukaryota</taxon>
        <taxon>Fungi</taxon>
        <taxon>Dikarya</taxon>
        <taxon>Basidiomycota</taxon>
        <taxon>Agaricomycotina</taxon>
        <taxon>Tremellomycetes</taxon>
        <taxon>Trichosporonales</taxon>
        <taxon>Trichosporonaceae</taxon>
        <taxon>Trichosporon</taxon>
    </lineage>
</organism>
<evidence type="ECO:0000256" key="4">
    <source>
        <dbReference type="ARBA" id="ARBA00023136"/>
    </source>
</evidence>
<dbReference type="VEuPathDB" id="FungiDB:A1Q1_05738"/>
<dbReference type="GO" id="GO:0015095">
    <property type="term" value="F:magnesium ion transmembrane transporter activity"/>
    <property type="evidence" value="ECO:0007669"/>
    <property type="project" value="InterPro"/>
</dbReference>
<feature type="transmembrane region" description="Helical" evidence="6">
    <location>
        <begin position="47"/>
        <end position="68"/>
    </location>
</feature>
<dbReference type="PANTHER" id="PTHR12570:SF86">
    <property type="entry name" value="ADR321CP"/>
    <property type="match status" value="1"/>
</dbReference>
<feature type="transmembrane region" description="Helical" evidence="6">
    <location>
        <begin position="6"/>
        <end position="26"/>
    </location>
</feature>
<dbReference type="SUPFAM" id="SSF103481">
    <property type="entry name" value="Multidrug resistance efflux transporter EmrE"/>
    <property type="match status" value="1"/>
</dbReference>
<comment type="subcellular location">
    <subcellularLocation>
        <location evidence="1">Membrane</location>
        <topology evidence="1">Multi-pass membrane protein</topology>
    </subcellularLocation>
</comment>
<feature type="transmembrane region" description="Helical" evidence="6">
    <location>
        <begin position="288"/>
        <end position="313"/>
    </location>
</feature>
<feature type="transmembrane region" description="Helical" evidence="6">
    <location>
        <begin position="144"/>
        <end position="165"/>
    </location>
</feature>
<feature type="transmembrane region" description="Helical" evidence="6">
    <location>
        <begin position="74"/>
        <end position="96"/>
    </location>
</feature>
<comment type="caution">
    <text evidence="7">The sequence shown here is derived from an EMBL/GenBank/DDBJ whole genome shotgun (WGS) entry which is preliminary data.</text>
</comment>
<dbReference type="HOGENOM" id="CLU_011406_0_0_1"/>
<evidence type="ECO:0000256" key="2">
    <source>
        <dbReference type="ARBA" id="ARBA00022692"/>
    </source>
</evidence>
<feature type="compositionally biased region" description="Basic and acidic residues" evidence="5">
    <location>
        <begin position="497"/>
        <end position="517"/>
    </location>
</feature>
<feature type="transmembrane region" description="Helical" evidence="6">
    <location>
        <begin position="325"/>
        <end position="342"/>
    </location>
</feature>
<evidence type="ECO:0000256" key="3">
    <source>
        <dbReference type="ARBA" id="ARBA00022989"/>
    </source>
</evidence>
<proteinExistence type="predicted"/>
<reference evidence="7 8" key="1">
    <citation type="journal article" date="2012" name="Eukaryot. Cell">
        <title>Draft genome sequence of CBS 2479, the standard type strain of Trichosporon asahii.</title>
        <authorList>
            <person name="Yang R.Y."/>
            <person name="Li H.T."/>
            <person name="Zhu H."/>
            <person name="Zhou G.P."/>
            <person name="Wang M."/>
            <person name="Wang L."/>
        </authorList>
    </citation>
    <scope>NUCLEOTIDE SEQUENCE [LARGE SCALE GENOMIC DNA]</scope>
    <source>
        <strain evidence="8">ATCC 90039 / CBS 2479 / JCM 2466 / KCTC 7840 / NCYC 2677 / UAMH 7654</strain>
    </source>
</reference>
<feature type="region of interest" description="Disordered" evidence="5">
    <location>
        <begin position="434"/>
        <end position="460"/>
    </location>
</feature>
<evidence type="ECO:0000256" key="6">
    <source>
        <dbReference type="SAM" id="Phobius"/>
    </source>
</evidence>
<dbReference type="RefSeq" id="XP_014176422.1">
    <property type="nucleotide sequence ID" value="XM_014320947.1"/>
</dbReference>
<keyword evidence="4 6" id="KW-0472">Membrane</keyword>
<accession>J4U6M7</accession>
<dbReference type="Proteomes" id="UP000002748">
    <property type="component" value="Unassembled WGS sequence"/>
</dbReference>
<dbReference type="KEGG" id="tasa:A1Q1_05738"/>
<feature type="transmembrane region" description="Helical" evidence="6">
    <location>
        <begin position="103"/>
        <end position="124"/>
    </location>
</feature>